<sequence length="336" mass="37470">MNTEVLSVDAHSVRHFINELSPIVVLSPLLVESKINFSMQDIDEGIEECSKGEHNTEGKGSSGLDLEVVGSPAYGQFYVSGHVIDFFLANIAHYLSCPRFSDIEGIGMEEEIDFDDVTKVLIRDTGAVWPETNKLNSNLIKMTYRALLRERVHLLYTFATRKGINIRTIIFKNILRLIDQKKANKIALPCPCLISNYLLGCMDLSLPSWVRALNPLVMPKIVAPSVVPPSPTPSILGHTGPGKSTRFLIKHEGLCSSLVFDLKNVKGEVCRNLSYSLSVATQVGHKMAQSFEFLAAPFIDIVFGNLIDLEESVIMSYNFEVQLRRFKSIRKGQDPK</sequence>
<evidence type="ECO:0000313" key="1">
    <source>
        <dbReference type="EMBL" id="KAI5657401.1"/>
    </source>
</evidence>
<comment type="caution">
    <text evidence="1">The sequence shown here is derived from an EMBL/GenBank/DDBJ whole genome shotgun (WGS) entry which is preliminary data.</text>
</comment>
<keyword evidence="2" id="KW-1185">Reference proteome</keyword>
<protein>
    <submittedName>
        <fullName evidence="1">Uncharacterized protein</fullName>
    </submittedName>
</protein>
<evidence type="ECO:0000313" key="2">
    <source>
        <dbReference type="Proteomes" id="UP001060085"/>
    </source>
</evidence>
<proteinExistence type="predicted"/>
<accession>A0ACC0A9F5</accession>
<dbReference type="EMBL" id="CM044706">
    <property type="protein sequence ID" value="KAI5657401.1"/>
    <property type="molecule type" value="Genomic_DNA"/>
</dbReference>
<name>A0ACC0A9F5_CATRO</name>
<gene>
    <name evidence="1" type="ORF">M9H77_26194</name>
</gene>
<organism evidence="1 2">
    <name type="scientific">Catharanthus roseus</name>
    <name type="common">Madagascar periwinkle</name>
    <name type="synonym">Vinca rosea</name>
    <dbReference type="NCBI Taxonomy" id="4058"/>
    <lineage>
        <taxon>Eukaryota</taxon>
        <taxon>Viridiplantae</taxon>
        <taxon>Streptophyta</taxon>
        <taxon>Embryophyta</taxon>
        <taxon>Tracheophyta</taxon>
        <taxon>Spermatophyta</taxon>
        <taxon>Magnoliopsida</taxon>
        <taxon>eudicotyledons</taxon>
        <taxon>Gunneridae</taxon>
        <taxon>Pentapetalae</taxon>
        <taxon>asterids</taxon>
        <taxon>lamiids</taxon>
        <taxon>Gentianales</taxon>
        <taxon>Apocynaceae</taxon>
        <taxon>Rauvolfioideae</taxon>
        <taxon>Vinceae</taxon>
        <taxon>Catharanthinae</taxon>
        <taxon>Catharanthus</taxon>
    </lineage>
</organism>
<reference evidence="2" key="1">
    <citation type="journal article" date="2023" name="Nat. Plants">
        <title>Single-cell RNA sequencing provides a high-resolution roadmap for understanding the multicellular compartmentation of specialized metabolism.</title>
        <authorList>
            <person name="Sun S."/>
            <person name="Shen X."/>
            <person name="Li Y."/>
            <person name="Li Y."/>
            <person name="Wang S."/>
            <person name="Li R."/>
            <person name="Zhang H."/>
            <person name="Shen G."/>
            <person name="Guo B."/>
            <person name="Wei J."/>
            <person name="Xu J."/>
            <person name="St-Pierre B."/>
            <person name="Chen S."/>
            <person name="Sun C."/>
        </authorList>
    </citation>
    <scope>NUCLEOTIDE SEQUENCE [LARGE SCALE GENOMIC DNA]</scope>
</reference>
<dbReference type="Proteomes" id="UP001060085">
    <property type="component" value="Linkage Group LG06"/>
</dbReference>